<dbReference type="RefSeq" id="WP_260348882.1">
    <property type="nucleotide sequence ID" value="NZ_NTHN02000017.1"/>
</dbReference>
<evidence type="ECO:0000313" key="3">
    <source>
        <dbReference type="Proteomes" id="UP000217448"/>
    </source>
</evidence>
<dbReference type="InterPro" id="IPR040602">
    <property type="entry name" value="Cucumopine_C"/>
</dbReference>
<dbReference type="Pfam" id="PF18631">
    <property type="entry name" value="Cucumopine_C"/>
    <property type="match status" value="1"/>
</dbReference>
<sequence>MVLVLSELLEDLDALAHDAQLAEPEGLKKLRTGKLESRAGGAGSYFTTLDIAHGMLRDLAMYIIYPTLKQHRERMQPETTRVMIDSMYPQLFNFLGYSGFEDLKRVGAGVVALAPQLDAGQLDQLLTALLRYVNMLYSWAYHTFPWDLGDQLRYEAGAPEKDLPPVQDTLTPTETLIKLRWEPLGIEVRAFLATEGNSRLCRELLEAMPFRSLQTHAMVAGQSLMAFTPLTSSAPTPYKEELLKAPAGRLRFNAGTGQKFIVQYGRTTENIMAPVIGSVLAEDVAKLAAVGAAVWESTYRTKEEIWLTVERL</sequence>
<reference evidence="3" key="1">
    <citation type="submission" date="2023-07" db="EMBL/GenBank/DDBJ databases">
        <title>Yangia mangrovi SAOS 153D genome.</title>
        <authorList>
            <person name="Verma A."/>
            <person name="Pal Y."/>
            <person name="Sundharam S."/>
            <person name="Bisht B."/>
            <person name="Srinivasan K."/>
        </authorList>
    </citation>
    <scope>NUCLEOTIDE SEQUENCE [LARGE SCALE GENOMIC DNA]</scope>
    <source>
        <strain evidence="3">SAOS 153D</strain>
    </source>
</reference>
<feature type="domain" description="Cucumopine synthase C-terminal helical bundle" evidence="1">
    <location>
        <begin position="6"/>
        <end position="142"/>
    </location>
</feature>
<dbReference type="Gene3D" id="2.40.100.20">
    <property type="match status" value="1"/>
</dbReference>
<evidence type="ECO:0000259" key="1">
    <source>
        <dbReference type="Pfam" id="PF18631"/>
    </source>
</evidence>
<keyword evidence="3" id="KW-1185">Reference proteome</keyword>
<name>A0ABT2KKA3_9RHOB</name>
<dbReference type="EMBL" id="NTHN02000017">
    <property type="protein sequence ID" value="MCT4370778.1"/>
    <property type="molecule type" value="Genomic_DNA"/>
</dbReference>
<proteinExistence type="predicted"/>
<comment type="caution">
    <text evidence="2">The sequence shown here is derived from an EMBL/GenBank/DDBJ whole genome shotgun (WGS) entry which is preliminary data.</text>
</comment>
<gene>
    <name evidence="2" type="ORF">CLG85_010805</name>
</gene>
<dbReference type="Proteomes" id="UP000217448">
    <property type="component" value="Unassembled WGS sequence"/>
</dbReference>
<evidence type="ECO:0000313" key="2">
    <source>
        <dbReference type="EMBL" id="MCT4370778.1"/>
    </source>
</evidence>
<protein>
    <recommendedName>
        <fullName evidence="1">Cucumopine synthase C-terminal helical bundle domain-containing protein</fullName>
    </recommendedName>
</protein>
<accession>A0ABT2KKA3</accession>
<organism evidence="2 3">
    <name type="scientific">Alloyangia mangrovi</name>
    <dbReference type="NCBI Taxonomy" id="1779329"/>
    <lineage>
        <taxon>Bacteria</taxon>
        <taxon>Pseudomonadati</taxon>
        <taxon>Pseudomonadota</taxon>
        <taxon>Alphaproteobacteria</taxon>
        <taxon>Rhodobacterales</taxon>
        <taxon>Roseobacteraceae</taxon>
        <taxon>Alloyangia</taxon>
    </lineage>
</organism>